<organism evidence="3 4">
    <name type="scientific">Demequina muriae</name>
    <dbReference type="NCBI Taxonomy" id="3051664"/>
    <lineage>
        <taxon>Bacteria</taxon>
        <taxon>Bacillati</taxon>
        <taxon>Actinomycetota</taxon>
        <taxon>Actinomycetes</taxon>
        <taxon>Micrococcales</taxon>
        <taxon>Demequinaceae</taxon>
        <taxon>Demequina</taxon>
    </lineage>
</organism>
<evidence type="ECO:0000313" key="4">
    <source>
        <dbReference type="Proteomes" id="UP001172708"/>
    </source>
</evidence>
<gene>
    <name evidence="3" type="ORF">QQX02_13020</name>
</gene>
<sequence>MLAVAAVMLAMHFRGALAVSRDLQHQAEQRAAQLDANLKASEAARKAEQAQADKFQAIAQQNEQDKVR</sequence>
<keyword evidence="1" id="KW-0175">Coiled coil</keyword>
<keyword evidence="2" id="KW-0732">Signal</keyword>
<evidence type="ECO:0000256" key="2">
    <source>
        <dbReference type="SAM" id="SignalP"/>
    </source>
</evidence>
<protein>
    <submittedName>
        <fullName evidence="3">Uncharacterized protein</fullName>
    </submittedName>
</protein>
<dbReference type="RefSeq" id="WP_301143782.1">
    <property type="nucleotide sequence ID" value="NZ_JAUHQA010000002.1"/>
</dbReference>
<feature type="chain" id="PRO_5045290206" evidence="2">
    <location>
        <begin position="19"/>
        <end position="68"/>
    </location>
</feature>
<feature type="coiled-coil region" evidence="1">
    <location>
        <begin position="24"/>
        <end position="51"/>
    </location>
</feature>
<dbReference type="Proteomes" id="UP001172708">
    <property type="component" value="Unassembled WGS sequence"/>
</dbReference>
<comment type="caution">
    <text evidence="3">The sequence shown here is derived from an EMBL/GenBank/DDBJ whole genome shotgun (WGS) entry which is preliminary data.</text>
</comment>
<dbReference type="EMBL" id="JAUHQA010000002">
    <property type="protein sequence ID" value="MDN4481845.1"/>
    <property type="molecule type" value="Genomic_DNA"/>
</dbReference>
<evidence type="ECO:0000313" key="3">
    <source>
        <dbReference type="EMBL" id="MDN4481845.1"/>
    </source>
</evidence>
<feature type="signal peptide" evidence="2">
    <location>
        <begin position="1"/>
        <end position="18"/>
    </location>
</feature>
<proteinExistence type="predicted"/>
<keyword evidence="4" id="KW-1185">Reference proteome</keyword>
<accession>A0ABT8GK84</accession>
<evidence type="ECO:0000256" key="1">
    <source>
        <dbReference type="SAM" id="Coils"/>
    </source>
</evidence>
<reference evidence="3" key="1">
    <citation type="submission" date="2023-06" db="EMBL/GenBank/DDBJ databases">
        <title>Egi l300058.</title>
        <authorList>
            <person name="Gao L."/>
            <person name="Fang B.-Z."/>
            <person name="Li W.-J."/>
        </authorList>
    </citation>
    <scope>NUCLEOTIDE SEQUENCE</scope>
    <source>
        <strain evidence="3">EGI L300058</strain>
    </source>
</reference>
<name>A0ABT8GK84_9MICO</name>
<feature type="non-terminal residue" evidence="3">
    <location>
        <position position="68"/>
    </location>
</feature>